<comment type="caution">
    <text evidence="1">The sequence shown here is derived from an EMBL/GenBank/DDBJ whole genome shotgun (WGS) entry which is preliminary data.</text>
</comment>
<evidence type="ECO:0000313" key="1">
    <source>
        <dbReference type="EMBL" id="GJD96656.1"/>
    </source>
</evidence>
<proteinExistence type="predicted"/>
<dbReference type="EMBL" id="BPQP01000065">
    <property type="protein sequence ID" value="GJD96656.1"/>
    <property type="molecule type" value="Genomic_DNA"/>
</dbReference>
<reference evidence="1" key="1">
    <citation type="journal article" date="2021" name="Front. Microbiol.">
        <title>Comprehensive Comparative Genomics and Phenotyping of Methylobacterium Species.</title>
        <authorList>
            <person name="Alessa O."/>
            <person name="Ogura Y."/>
            <person name="Fujitani Y."/>
            <person name="Takami H."/>
            <person name="Hayashi T."/>
            <person name="Sahin N."/>
            <person name="Tani A."/>
        </authorList>
    </citation>
    <scope>NUCLEOTIDE SEQUENCE</scope>
    <source>
        <strain evidence="1">DSM 19015</strain>
    </source>
</reference>
<gene>
    <name evidence="1" type="ORF">OCOJLMKI_3879</name>
</gene>
<name>A0ABQ4S0Z3_9HYPH</name>
<sequence>MITNYYGTELTPIPILRWCPEFGVEWHCVAPGKPIRWAFMKLFNDVSEPGA</sequence>
<dbReference type="Proteomes" id="UP001055125">
    <property type="component" value="Unassembled WGS sequence"/>
</dbReference>
<protein>
    <submittedName>
        <fullName evidence="1">Uncharacterized protein</fullName>
    </submittedName>
</protein>
<reference evidence="1" key="2">
    <citation type="submission" date="2021-08" db="EMBL/GenBank/DDBJ databases">
        <authorList>
            <person name="Tani A."/>
            <person name="Ola A."/>
            <person name="Ogura Y."/>
            <person name="Katsura K."/>
            <person name="Hayashi T."/>
        </authorList>
    </citation>
    <scope>NUCLEOTIDE SEQUENCE</scope>
    <source>
        <strain evidence="1">DSM 19015</strain>
    </source>
</reference>
<dbReference type="RefSeq" id="WP_238245745.1">
    <property type="nucleotide sequence ID" value="NZ_BPQP01000065.1"/>
</dbReference>
<organism evidence="1 2">
    <name type="scientific">Methylobacterium iners</name>
    <dbReference type="NCBI Taxonomy" id="418707"/>
    <lineage>
        <taxon>Bacteria</taxon>
        <taxon>Pseudomonadati</taxon>
        <taxon>Pseudomonadota</taxon>
        <taxon>Alphaproteobacteria</taxon>
        <taxon>Hyphomicrobiales</taxon>
        <taxon>Methylobacteriaceae</taxon>
        <taxon>Methylobacterium</taxon>
    </lineage>
</organism>
<keyword evidence="2" id="KW-1185">Reference proteome</keyword>
<accession>A0ABQ4S0Z3</accession>
<evidence type="ECO:0000313" key="2">
    <source>
        <dbReference type="Proteomes" id="UP001055125"/>
    </source>
</evidence>